<dbReference type="InterPro" id="IPR030417">
    <property type="entry name" value="MS4A"/>
</dbReference>
<keyword evidence="4 6" id="KW-1133">Transmembrane helix</keyword>
<evidence type="ECO:0000256" key="6">
    <source>
        <dbReference type="SAM" id="Phobius"/>
    </source>
</evidence>
<name>A0A6P6NKW2_CARAU</name>
<keyword evidence="7" id="KW-1185">Reference proteome</keyword>
<evidence type="ECO:0000256" key="5">
    <source>
        <dbReference type="ARBA" id="ARBA00023136"/>
    </source>
</evidence>
<feature type="transmembrane region" description="Helical" evidence="6">
    <location>
        <begin position="50"/>
        <end position="68"/>
    </location>
</feature>
<evidence type="ECO:0000256" key="1">
    <source>
        <dbReference type="ARBA" id="ARBA00004141"/>
    </source>
</evidence>
<accession>A0A6P6NKW2</accession>
<feature type="transmembrane region" description="Helical" evidence="6">
    <location>
        <begin position="74"/>
        <end position="99"/>
    </location>
</feature>
<dbReference type="RefSeq" id="XP_026109243.1">
    <property type="nucleotide sequence ID" value="XM_026253458.1"/>
</dbReference>
<evidence type="ECO:0000256" key="3">
    <source>
        <dbReference type="ARBA" id="ARBA00022692"/>
    </source>
</evidence>
<gene>
    <name evidence="8 9" type="primary">LOC113081351</name>
</gene>
<dbReference type="PANTHER" id="PTHR23320">
    <property type="entry name" value="MEMBRANE-SPANNING 4-DOMAINS SUBFAMILY A MS4A -RELATED"/>
    <property type="match status" value="1"/>
</dbReference>
<dbReference type="Pfam" id="PF04103">
    <property type="entry name" value="CD20"/>
    <property type="match status" value="1"/>
</dbReference>
<keyword evidence="5 6" id="KW-0472">Membrane</keyword>
<dbReference type="GeneID" id="113081351"/>
<keyword evidence="3 6" id="KW-0812">Transmembrane</keyword>
<dbReference type="RefSeq" id="XP_026109242.1">
    <property type="nucleotide sequence ID" value="XM_026253457.1"/>
</dbReference>
<feature type="transmembrane region" description="Helical" evidence="6">
    <location>
        <begin position="166"/>
        <end position="185"/>
    </location>
</feature>
<evidence type="ECO:0000256" key="4">
    <source>
        <dbReference type="ARBA" id="ARBA00022989"/>
    </source>
</evidence>
<dbReference type="GO" id="GO:0016020">
    <property type="term" value="C:membrane"/>
    <property type="evidence" value="ECO:0007669"/>
    <property type="project" value="UniProtKB-SubCell"/>
</dbReference>
<dbReference type="Proteomes" id="UP000515129">
    <property type="component" value="Unplaced"/>
</dbReference>
<dbReference type="PANTHER" id="PTHR23320:SF128">
    <property type="entry name" value="MEMBRANE-SPANNING 4-DOMAINS SUBFAMILY A MEMBER 4A"/>
    <property type="match status" value="1"/>
</dbReference>
<dbReference type="KEGG" id="caua:113081351"/>
<proteinExistence type="inferred from homology"/>
<evidence type="ECO:0000313" key="7">
    <source>
        <dbReference type="Proteomes" id="UP000515129"/>
    </source>
</evidence>
<dbReference type="AlphaFoldDB" id="A0A6P6NKW2"/>
<reference evidence="8 9" key="1">
    <citation type="submission" date="2025-04" db="UniProtKB">
        <authorList>
            <consortium name="RefSeq"/>
        </authorList>
    </citation>
    <scope>IDENTIFICATION</scope>
    <source>
        <strain evidence="8 9">Wakin</strain>
        <tissue evidence="8 9">Muscle</tissue>
    </source>
</reference>
<evidence type="ECO:0000313" key="8">
    <source>
        <dbReference type="RefSeq" id="XP_026109242.1"/>
    </source>
</evidence>
<dbReference type="InterPro" id="IPR007237">
    <property type="entry name" value="CD20-like"/>
</dbReference>
<feature type="transmembrane region" description="Helical" evidence="6">
    <location>
        <begin position="111"/>
        <end position="136"/>
    </location>
</feature>
<comment type="similarity">
    <text evidence="2">Belongs to the MS4A family.</text>
</comment>
<evidence type="ECO:0000256" key="2">
    <source>
        <dbReference type="ARBA" id="ARBA00009565"/>
    </source>
</evidence>
<organism evidence="7 9">
    <name type="scientific">Carassius auratus</name>
    <name type="common">Goldfish</name>
    <dbReference type="NCBI Taxonomy" id="7957"/>
    <lineage>
        <taxon>Eukaryota</taxon>
        <taxon>Metazoa</taxon>
        <taxon>Chordata</taxon>
        <taxon>Craniata</taxon>
        <taxon>Vertebrata</taxon>
        <taxon>Euteleostomi</taxon>
        <taxon>Actinopterygii</taxon>
        <taxon>Neopterygii</taxon>
        <taxon>Teleostei</taxon>
        <taxon>Ostariophysi</taxon>
        <taxon>Cypriniformes</taxon>
        <taxon>Cyprinidae</taxon>
        <taxon>Cyprininae</taxon>
        <taxon>Carassius</taxon>
    </lineage>
</organism>
<dbReference type="OrthoDB" id="10071849at2759"/>
<comment type="subcellular location">
    <subcellularLocation>
        <location evidence="1">Membrane</location>
        <topology evidence="1">Multi-pass membrane protein</topology>
    </subcellularLocation>
</comment>
<evidence type="ECO:0000313" key="9">
    <source>
        <dbReference type="RefSeq" id="XP_026109243.1"/>
    </source>
</evidence>
<protein>
    <submittedName>
        <fullName evidence="8 9">Membrane-spanning 4-domains subfamily A member 4A-like</fullName>
    </submittedName>
</protein>
<sequence length="198" mass="21276">MSSTGPANTNSSTFVIQVQPATQATPVTMVTHAPVPLWGIQEFLKGQPKALGTVQIMIGLLTLLFGIVSTFNGFSAFVISGVPYWGSIMYITSGALCIAAENQINSPSSLCLVNASLGMNIFSTITAGISIIFISLDLVMRPYPYCTTYCYVFGMYQTLFIGIRVVLLLFAVLEFIISICLSAFACKTCCCSSQDQGR</sequence>